<accession>A0A9D4XD54</accession>
<reference evidence="2 3" key="1">
    <citation type="journal article" date="2022" name="Nat. Genet.">
        <title>Improved pea reference genome and pan-genome highlight genomic features and evolutionary characteristics.</title>
        <authorList>
            <person name="Yang T."/>
            <person name="Liu R."/>
            <person name="Luo Y."/>
            <person name="Hu S."/>
            <person name="Wang D."/>
            <person name="Wang C."/>
            <person name="Pandey M.K."/>
            <person name="Ge S."/>
            <person name="Xu Q."/>
            <person name="Li N."/>
            <person name="Li G."/>
            <person name="Huang Y."/>
            <person name="Saxena R.K."/>
            <person name="Ji Y."/>
            <person name="Li M."/>
            <person name="Yan X."/>
            <person name="He Y."/>
            <person name="Liu Y."/>
            <person name="Wang X."/>
            <person name="Xiang C."/>
            <person name="Varshney R.K."/>
            <person name="Ding H."/>
            <person name="Gao S."/>
            <person name="Zong X."/>
        </authorList>
    </citation>
    <scope>NUCLEOTIDE SEQUENCE [LARGE SCALE GENOMIC DNA]</scope>
    <source>
        <strain evidence="2 3">cv. Zhongwan 6</strain>
    </source>
</reference>
<proteinExistence type="predicted"/>
<dbReference type="Proteomes" id="UP001058974">
    <property type="component" value="Chromosome 4"/>
</dbReference>
<feature type="compositionally biased region" description="Acidic residues" evidence="1">
    <location>
        <begin position="97"/>
        <end position="108"/>
    </location>
</feature>
<dbReference type="Gramene" id="Psat04G0318200-T1">
    <property type="protein sequence ID" value="KAI5418856.1"/>
    <property type="gene ID" value="KIW84_043182"/>
</dbReference>
<dbReference type="EMBL" id="JAMSHJ010000004">
    <property type="protein sequence ID" value="KAI5418856.1"/>
    <property type="molecule type" value="Genomic_DNA"/>
</dbReference>
<name>A0A9D4XD54_PEA</name>
<sequence length="125" mass="13396">MSVDISDKENNAGVNKDQSTDIVNVEDLYSDDEPIGKILASGIDKSSISKDGIIVELNDTGKALDETIKTCIEKKTILESLIKSLTEEGTDGNVAGDVEEEENEEGENVDSNATTDEETNVSSDI</sequence>
<feature type="region of interest" description="Disordered" evidence="1">
    <location>
        <begin position="86"/>
        <end position="125"/>
    </location>
</feature>
<evidence type="ECO:0000313" key="2">
    <source>
        <dbReference type="EMBL" id="KAI5418856.1"/>
    </source>
</evidence>
<comment type="caution">
    <text evidence="2">The sequence shown here is derived from an EMBL/GenBank/DDBJ whole genome shotgun (WGS) entry which is preliminary data.</text>
</comment>
<keyword evidence="3" id="KW-1185">Reference proteome</keyword>
<evidence type="ECO:0000256" key="1">
    <source>
        <dbReference type="SAM" id="MobiDB-lite"/>
    </source>
</evidence>
<dbReference type="AlphaFoldDB" id="A0A9D4XD54"/>
<gene>
    <name evidence="2" type="ORF">KIW84_043182</name>
</gene>
<evidence type="ECO:0000313" key="3">
    <source>
        <dbReference type="Proteomes" id="UP001058974"/>
    </source>
</evidence>
<organism evidence="2 3">
    <name type="scientific">Pisum sativum</name>
    <name type="common">Garden pea</name>
    <name type="synonym">Lathyrus oleraceus</name>
    <dbReference type="NCBI Taxonomy" id="3888"/>
    <lineage>
        <taxon>Eukaryota</taxon>
        <taxon>Viridiplantae</taxon>
        <taxon>Streptophyta</taxon>
        <taxon>Embryophyta</taxon>
        <taxon>Tracheophyta</taxon>
        <taxon>Spermatophyta</taxon>
        <taxon>Magnoliopsida</taxon>
        <taxon>eudicotyledons</taxon>
        <taxon>Gunneridae</taxon>
        <taxon>Pentapetalae</taxon>
        <taxon>rosids</taxon>
        <taxon>fabids</taxon>
        <taxon>Fabales</taxon>
        <taxon>Fabaceae</taxon>
        <taxon>Papilionoideae</taxon>
        <taxon>50 kb inversion clade</taxon>
        <taxon>NPAAA clade</taxon>
        <taxon>Hologalegina</taxon>
        <taxon>IRL clade</taxon>
        <taxon>Fabeae</taxon>
        <taxon>Lathyrus</taxon>
    </lineage>
</organism>
<protein>
    <submittedName>
        <fullName evidence="2">Uncharacterized protein</fullName>
    </submittedName>
</protein>